<gene>
    <name evidence="5" type="ORF">LH706_01965</name>
    <name evidence="4" type="ORF">RUN215_v1_1550003</name>
</gene>
<dbReference type="EMBL" id="LN899820">
    <property type="protein sequence ID" value="CUV57865.1"/>
    <property type="molecule type" value="Genomic_DNA"/>
</dbReference>
<organism evidence="4">
    <name type="scientific">Ralstonia solanacearum</name>
    <name type="common">Pseudomonas solanacearum</name>
    <dbReference type="NCBI Taxonomy" id="305"/>
    <lineage>
        <taxon>Bacteria</taxon>
        <taxon>Pseudomonadati</taxon>
        <taxon>Pseudomonadota</taxon>
        <taxon>Betaproteobacteria</taxon>
        <taxon>Burkholderiales</taxon>
        <taxon>Burkholderiaceae</taxon>
        <taxon>Ralstonia</taxon>
        <taxon>Ralstonia solanacearum species complex</taxon>
    </lineage>
</organism>
<evidence type="ECO:0000256" key="1">
    <source>
        <dbReference type="SAM" id="MobiDB-lite"/>
    </source>
</evidence>
<feature type="transmembrane region" description="Helical" evidence="2">
    <location>
        <begin position="297"/>
        <end position="314"/>
    </location>
</feature>
<protein>
    <submittedName>
        <fullName evidence="4">Uncharacterized protein</fullName>
    </submittedName>
</protein>
<evidence type="ECO:0000256" key="2">
    <source>
        <dbReference type="SAM" id="Phobius"/>
    </source>
</evidence>
<keyword evidence="2" id="KW-1133">Transmembrane helix</keyword>
<dbReference type="EMBL" id="CP085043">
    <property type="protein sequence ID" value="UZF15259.1"/>
    <property type="molecule type" value="Genomic_DNA"/>
</dbReference>
<name>A0A0S4X221_RALSL</name>
<evidence type="ECO:0000313" key="5">
    <source>
        <dbReference type="EMBL" id="UZF15259.1"/>
    </source>
</evidence>
<feature type="region of interest" description="Disordered" evidence="1">
    <location>
        <begin position="40"/>
        <end position="144"/>
    </location>
</feature>
<dbReference type="AlphaFoldDB" id="A0A0S4X221"/>
<reference evidence="5" key="2">
    <citation type="submission" date="2021-10" db="EMBL/GenBank/DDBJ databases">
        <title>Complete genome sequences of five Ralstonia solancearum strains isolated from sunflower.</title>
        <authorList>
            <person name="She X."/>
            <person name="He Z."/>
        </authorList>
    </citation>
    <scope>NUCLEOTIDE SEQUENCE</scope>
    <source>
        <strain evidence="5">RS638</strain>
    </source>
</reference>
<feature type="compositionally biased region" description="Basic and acidic residues" evidence="1">
    <location>
        <begin position="53"/>
        <end position="72"/>
    </location>
</feature>
<keyword evidence="3" id="KW-0732">Signal</keyword>
<reference evidence="4" key="1">
    <citation type="submission" date="2015-10" db="EMBL/GenBank/DDBJ databases">
        <authorList>
            <person name="Gilbert D.G."/>
        </authorList>
    </citation>
    <scope>NUCLEOTIDE SEQUENCE</scope>
    <source>
        <strain evidence="4">Phyl III-seqv23</strain>
    </source>
</reference>
<accession>A0A0S4X221</accession>
<sequence length="323" mass="34520">MRIVHWPVHTAALAFFCLSLVACETKEMAAPSPASVVMDEKTEAASAVPMPDVPERSAPADRDTANHRDRTPGRGRPRLPEVEAAAPRAGGSPAGGAGMREHPPPEAAQLRLPPGALTLRSGRSPRAPADSPATASETVSAAPPQRFTVEGAVRNLQPANVAFNLPPPMSVDETSTVELLLSFGLSQAEIAALVEAPGAREAATVRAGANLNMKAHLTGPAFEINPIEDETHMALLDATNRWSWTIKPKTSGSLGLHLTLEALLADGNVHVRTFDRTIEVKVISPAKRVASFIGTNWQWLWTTIVVPLVGWLWSRRRKTVPAT</sequence>
<feature type="chain" id="PRO_5006629689" evidence="3">
    <location>
        <begin position="23"/>
        <end position="323"/>
    </location>
</feature>
<proteinExistence type="predicted"/>
<feature type="signal peptide" evidence="3">
    <location>
        <begin position="1"/>
        <end position="22"/>
    </location>
</feature>
<keyword evidence="2" id="KW-0472">Membrane</keyword>
<keyword evidence="2" id="KW-0812">Transmembrane</keyword>
<dbReference type="PROSITE" id="PS51257">
    <property type="entry name" value="PROKAR_LIPOPROTEIN"/>
    <property type="match status" value="1"/>
</dbReference>
<evidence type="ECO:0000313" key="4">
    <source>
        <dbReference type="EMBL" id="CUV57865.1"/>
    </source>
</evidence>
<evidence type="ECO:0000256" key="3">
    <source>
        <dbReference type="SAM" id="SignalP"/>
    </source>
</evidence>